<accession>A0ACC0JHC0</accession>
<comment type="caution">
    <text evidence="1">The sequence shown here is derived from an EMBL/GenBank/DDBJ whole genome shotgun (WGS) entry which is preliminary data.</text>
</comment>
<dbReference type="EMBL" id="CM046122">
    <property type="protein sequence ID" value="KAI8423545.1"/>
    <property type="molecule type" value="Genomic_DNA"/>
</dbReference>
<name>A0ACC0JHC0_CHOFU</name>
<keyword evidence="2" id="KW-1185">Reference proteome</keyword>
<protein>
    <submittedName>
        <fullName evidence="1">Uncharacterized protein</fullName>
    </submittedName>
</protein>
<dbReference type="Proteomes" id="UP001064048">
    <property type="component" value="Chromosome 22"/>
</dbReference>
<gene>
    <name evidence="1" type="ORF">MSG28_012637</name>
</gene>
<reference evidence="1 2" key="1">
    <citation type="journal article" date="2022" name="Genome Biol. Evol.">
        <title>The Spruce Budworm Genome: Reconstructing the Evolutionary History of Antifreeze Proteins.</title>
        <authorList>
            <person name="Beliveau C."/>
            <person name="Gagne P."/>
            <person name="Picq S."/>
            <person name="Vernygora O."/>
            <person name="Keeling C.I."/>
            <person name="Pinkney K."/>
            <person name="Doucet D."/>
            <person name="Wen F."/>
            <person name="Johnston J.S."/>
            <person name="Maaroufi H."/>
            <person name="Boyle B."/>
            <person name="Laroche J."/>
            <person name="Dewar K."/>
            <person name="Juretic N."/>
            <person name="Blackburn G."/>
            <person name="Nisole A."/>
            <person name="Brunet B."/>
            <person name="Brandao M."/>
            <person name="Lumley L."/>
            <person name="Duan J."/>
            <person name="Quan G."/>
            <person name="Lucarotti C.J."/>
            <person name="Roe A.D."/>
            <person name="Sperling F.A.H."/>
            <person name="Levesque R.C."/>
            <person name="Cusson M."/>
        </authorList>
    </citation>
    <scope>NUCLEOTIDE SEQUENCE [LARGE SCALE GENOMIC DNA]</scope>
    <source>
        <strain evidence="1">Glfc:IPQL:Cfum</strain>
    </source>
</reference>
<evidence type="ECO:0000313" key="1">
    <source>
        <dbReference type="EMBL" id="KAI8423545.1"/>
    </source>
</evidence>
<organism evidence="1 2">
    <name type="scientific">Choristoneura fumiferana</name>
    <name type="common">Spruce budworm moth</name>
    <name type="synonym">Archips fumiferana</name>
    <dbReference type="NCBI Taxonomy" id="7141"/>
    <lineage>
        <taxon>Eukaryota</taxon>
        <taxon>Metazoa</taxon>
        <taxon>Ecdysozoa</taxon>
        <taxon>Arthropoda</taxon>
        <taxon>Hexapoda</taxon>
        <taxon>Insecta</taxon>
        <taxon>Pterygota</taxon>
        <taxon>Neoptera</taxon>
        <taxon>Endopterygota</taxon>
        <taxon>Lepidoptera</taxon>
        <taxon>Glossata</taxon>
        <taxon>Ditrysia</taxon>
        <taxon>Tortricoidea</taxon>
        <taxon>Tortricidae</taxon>
        <taxon>Tortricinae</taxon>
        <taxon>Choristoneura</taxon>
    </lineage>
</organism>
<proteinExistence type="predicted"/>
<sequence length="485" mass="55779">MGKKGGKKEKLEEKKTVQKESKNSKKQGAGSSFKCCGIILTVTAVVVAVAAYHVYTSVFHIPEMPEVDLDKWWGPNETKETQDTSVRPFRILFTDAMQEQLVKKFEYHRRLTKPKSFEDTAWTYGVHSQALAQFFAHWQFKYSYRERQKYLNQFPHYKTNVQGLDIHFVRVKPEVKNVKVVPIILLHGWPSSFREFYDVIPLLTTQRPRYDFVFEAIVPSLPGFGYSQAAVRPGLGPFQIAIIMRNLMHRLGFTQYYIQGGDFGHLIGSIMATLFPNEVLGFHSNMPMTLSKPAFYGTLLGAIWPTLVEPKYPEKLYPLKEKIEFLIEETGYSHLQATKPDTIGIVLNESPVGLAAYILDKFMLYTNVNNKYLPDGGITNHYNMTDLIDNVMVYWVTGSITSSMRIYKELLSGVEHTLEQIPTPVQTWFLNFKNEIFYSPEIFLRWKYPNLKGMTSHDFGGHFAALERPKDLADDVFLAVKTFIK</sequence>
<evidence type="ECO:0000313" key="2">
    <source>
        <dbReference type="Proteomes" id="UP001064048"/>
    </source>
</evidence>